<dbReference type="Proteomes" id="UP001189624">
    <property type="component" value="Chromosome 3"/>
</dbReference>
<evidence type="ECO:0000313" key="2">
    <source>
        <dbReference type="EMBL" id="CAJ1943614.1"/>
    </source>
</evidence>
<feature type="non-terminal residue" evidence="2">
    <location>
        <position position="1"/>
    </location>
</feature>
<dbReference type="Gramene" id="rna-AYBTSS11_LOCUS11448">
    <property type="protein sequence ID" value="CAJ1943614.1"/>
    <property type="gene ID" value="gene-AYBTSS11_LOCUS11448"/>
</dbReference>
<reference evidence="2" key="1">
    <citation type="submission" date="2023-10" db="EMBL/GenBank/DDBJ databases">
        <authorList>
            <person name="Domelevo Entfellner J.-B."/>
        </authorList>
    </citation>
    <scope>NUCLEOTIDE SEQUENCE</scope>
</reference>
<keyword evidence="3" id="KW-1185">Reference proteome</keyword>
<organism evidence="2 3">
    <name type="scientific">Sphenostylis stenocarpa</name>
    <dbReference type="NCBI Taxonomy" id="92480"/>
    <lineage>
        <taxon>Eukaryota</taxon>
        <taxon>Viridiplantae</taxon>
        <taxon>Streptophyta</taxon>
        <taxon>Embryophyta</taxon>
        <taxon>Tracheophyta</taxon>
        <taxon>Spermatophyta</taxon>
        <taxon>Magnoliopsida</taxon>
        <taxon>eudicotyledons</taxon>
        <taxon>Gunneridae</taxon>
        <taxon>Pentapetalae</taxon>
        <taxon>rosids</taxon>
        <taxon>fabids</taxon>
        <taxon>Fabales</taxon>
        <taxon>Fabaceae</taxon>
        <taxon>Papilionoideae</taxon>
        <taxon>50 kb inversion clade</taxon>
        <taxon>NPAAA clade</taxon>
        <taxon>indigoferoid/millettioid clade</taxon>
        <taxon>Phaseoleae</taxon>
        <taxon>Sphenostylis</taxon>
    </lineage>
</organism>
<gene>
    <name evidence="2" type="ORF">AYBTSS11_LOCUS11448</name>
</gene>
<accession>A0AA86S6T8</accession>
<feature type="region of interest" description="Disordered" evidence="1">
    <location>
        <begin position="1"/>
        <end position="40"/>
    </location>
</feature>
<name>A0AA86S6T8_9FABA</name>
<evidence type="ECO:0000313" key="3">
    <source>
        <dbReference type="Proteomes" id="UP001189624"/>
    </source>
</evidence>
<proteinExistence type="predicted"/>
<dbReference type="EMBL" id="OY731400">
    <property type="protein sequence ID" value="CAJ1943614.1"/>
    <property type="molecule type" value="Genomic_DNA"/>
</dbReference>
<evidence type="ECO:0000256" key="1">
    <source>
        <dbReference type="SAM" id="MobiDB-lite"/>
    </source>
</evidence>
<dbReference type="AlphaFoldDB" id="A0AA86S6T8"/>
<protein>
    <submittedName>
        <fullName evidence="2">Uncharacterized protein</fullName>
    </submittedName>
</protein>
<sequence length="60" mass="6577">VVDDVQLDDPDTRSSDVLPEGLTHELPSADEFDKATLEAPVADNDDLEDLRRQLEAINSA</sequence>